<dbReference type="EMBL" id="JACDQQ010000267">
    <property type="protein sequence ID" value="MBA0083871.1"/>
    <property type="molecule type" value="Genomic_DNA"/>
</dbReference>
<dbReference type="PANTHER" id="PTHR30203">
    <property type="entry name" value="OUTER MEMBRANE CATION EFFLUX PROTEIN"/>
    <property type="match status" value="1"/>
</dbReference>
<keyword evidence="3" id="KW-1185">Reference proteome</keyword>
<comment type="similarity">
    <text evidence="1">Belongs to the outer membrane factor (OMF) (TC 1.B.17) family.</text>
</comment>
<organism evidence="2 3">
    <name type="scientific">Candidatus Acidiferrum panamense</name>
    <dbReference type="NCBI Taxonomy" id="2741543"/>
    <lineage>
        <taxon>Bacteria</taxon>
        <taxon>Pseudomonadati</taxon>
        <taxon>Acidobacteriota</taxon>
        <taxon>Terriglobia</taxon>
        <taxon>Candidatus Acidiferrales</taxon>
        <taxon>Candidatus Acidiferrum</taxon>
    </lineage>
</organism>
<dbReference type="Pfam" id="PF02321">
    <property type="entry name" value="OEP"/>
    <property type="match status" value="1"/>
</dbReference>
<protein>
    <submittedName>
        <fullName evidence="2">TolC family protein</fullName>
    </submittedName>
</protein>
<dbReference type="PROSITE" id="PS51257">
    <property type="entry name" value="PROKAR_LIPOPROTEIN"/>
    <property type="match status" value="1"/>
</dbReference>
<feature type="non-terminal residue" evidence="2">
    <location>
        <position position="203"/>
    </location>
</feature>
<proteinExistence type="inferred from homology"/>
<dbReference type="AlphaFoldDB" id="A0A7V8NM90"/>
<sequence length="203" mass="22007">MRSAKNIALLTGVGVLVFAAGCTVGPKYQRASAPVPAKWDVGEPWRESSPKDGIPKGEWWGVFHDEELGELEKQTLGANQTIKVAAARLEQARASAAVQLAARFPTLATAPQAERQRLSGNRPTSFNVPAIAPVTQNTFALPFTVGYEADLFGRRRRNIEAAEASYQAAAADLENVRLVITSELAGDYFTVRQLDTELGILNR</sequence>
<dbReference type="SUPFAM" id="SSF56954">
    <property type="entry name" value="Outer membrane efflux proteins (OEP)"/>
    <property type="match status" value="1"/>
</dbReference>
<evidence type="ECO:0000313" key="3">
    <source>
        <dbReference type="Proteomes" id="UP000567293"/>
    </source>
</evidence>
<dbReference type="Proteomes" id="UP000567293">
    <property type="component" value="Unassembled WGS sequence"/>
</dbReference>
<name>A0A7V8NM90_9BACT</name>
<reference evidence="2" key="1">
    <citation type="submission" date="2020-06" db="EMBL/GenBank/DDBJ databases">
        <title>Legume-microbial interactions unlock mineral nutrients during tropical forest succession.</title>
        <authorList>
            <person name="Epihov D.Z."/>
        </authorList>
    </citation>
    <scope>NUCLEOTIDE SEQUENCE [LARGE SCALE GENOMIC DNA]</scope>
    <source>
        <strain evidence="2">Pan2503</strain>
    </source>
</reference>
<accession>A0A7V8NM90</accession>
<evidence type="ECO:0000313" key="2">
    <source>
        <dbReference type="EMBL" id="MBA0083871.1"/>
    </source>
</evidence>
<evidence type="ECO:0000256" key="1">
    <source>
        <dbReference type="ARBA" id="ARBA00007613"/>
    </source>
</evidence>
<comment type="caution">
    <text evidence="2">The sequence shown here is derived from an EMBL/GenBank/DDBJ whole genome shotgun (WGS) entry which is preliminary data.</text>
</comment>
<gene>
    <name evidence="2" type="ORF">HRJ53_02645</name>
</gene>
<dbReference type="GO" id="GO:0015562">
    <property type="term" value="F:efflux transmembrane transporter activity"/>
    <property type="evidence" value="ECO:0007669"/>
    <property type="project" value="InterPro"/>
</dbReference>
<dbReference type="PANTHER" id="PTHR30203:SF33">
    <property type="entry name" value="BLR4455 PROTEIN"/>
    <property type="match status" value="1"/>
</dbReference>
<dbReference type="InterPro" id="IPR010131">
    <property type="entry name" value="MdtP/NodT-like"/>
</dbReference>
<dbReference type="InterPro" id="IPR003423">
    <property type="entry name" value="OMP_efflux"/>
</dbReference>
<dbReference type="Gene3D" id="1.20.1600.10">
    <property type="entry name" value="Outer membrane efflux proteins (OEP)"/>
    <property type="match status" value="1"/>
</dbReference>